<dbReference type="SMART" id="SM00233">
    <property type="entry name" value="PH"/>
    <property type="match status" value="1"/>
</dbReference>
<dbReference type="Proteomes" id="UP000694580">
    <property type="component" value="Chromosome 1"/>
</dbReference>
<feature type="region of interest" description="Disordered" evidence="22">
    <location>
        <begin position="453"/>
        <end position="477"/>
    </location>
</feature>
<dbReference type="InterPro" id="IPR000095">
    <property type="entry name" value="CRIB_dom"/>
</dbReference>
<comment type="cofactor">
    <cofactor evidence="1">
        <name>Mg(2+)</name>
        <dbReference type="ChEBI" id="CHEBI:18420"/>
    </cofactor>
</comment>
<evidence type="ECO:0000259" key="25">
    <source>
        <dbReference type="PROSITE" id="PS50081"/>
    </source>
</evidence>
<dbReference type="PROSITE" id="PS00108">
    <property type="entry name" value="PROTEIN_KINASE_ST"/>
    <property type="match status" value="1"/>
</dbReference>
<feature type="compositionally biased region" description="Low complexity" evidence="22">
    <location>
        <begin position="1621"/>
        <end position="1631"/>
    </location>
</feature>
<evidence type="ECO:0000256" key="15">
    <source>
        <dbReference type="ARBA" id="ARBA00022840"/>
    </source>
</evidence>
<proteinExistence type="inferred from homology"/>
<dbReference type="GO" id="GO:0005524">
    <property type="term" value="F:ATP binding"/>
    <property type="evidence" value="ECO:0007669"/>
    <property type="project" value="UniProtKB-UniRule"/>
</dbReference>
<dbReference type="PROSITE" id="PS50219">
    <property type="entry name" value="CNH"/>
    <property type="match status" value="1"/>
</dbReference>
<evidence type="ECO:0000256" key="14">
    <source>
        <dbReference type="ARBA" id="ARBA00022833"/>
    </source>
</evidence>
<evidence type="ECO:0000256" key="9">
    <source>
        <dbReference type="ARBA" id="ARBA00022679"/>
    </source>
</evidence>
<dbReference type="SMART" id="SM00133">
    <property type="entry name" value="S_TK_X"/>
    <property type="match status" value="1"/>
</dbReference>
<evidence type="ECO:0000256" key="21">
    <source>
        <dbReference type="SAM" id="Coils"/>
    </source>
</evidence>
<evidence type="ECO:0000256" key="20">
    <source>
        <dbReference type="PROSITE-ProRule" id="PRU10141"/>
    </source>
</evidence>
<dbReference type="InterPro" id="IPR011993">
    <property type="entry name" value="PH-like_dom_sf"/>
</dbReference>
<dbReference type="PROSITE" id="PS50003">
    <property type="entry name" value="PH_DOMAIN"/>
    <property type="match status" value="1"/>
</dbReference>
<dbReference type="SUPFAM" id="SSF69322">
    <property type="entry name" value="Tricorn protease domain 2"/>
    <property type="match status" value="1"/>
</dbReference>
<comment type="catalytic activity">
    <reaction evidence="18">
        <text>L-threonyl-[protein] + ATP = O-phospho-L-threonyl-[protein] + ADP + H(+)</text>
        <dbReference type="Rhea" id="RHEA:46608"/>
        <dbReference type="Rhea" id="RHEA-COMP:11060"/>
        <dbReference type="Rhea" id="RHEA-COMP:11605"/>
        <dbReference type="ChEBI" id="CHEBI:15378"/>
        <dbReference type="ChEBI" id="CHEBI:30013"/>
        <dbReference type="ChEBI" id="CHEBI:30616"/>
        <dbReference type="ChEBI" id="CHEBI:61977"/>
        <dbReference type="ChEBI" id="CHEBI:456216"/>
        <dbReference type="EC" id="2.7.11.1"/>
    </reaction>
</comment>
<dbReference type="CDD" id="cd00132">
    <property type="entry name" value="CRIB"/>
    <property type="match status" value="1"/>
</dbReference>
<dbReference type="InterPro" id="IPR000961">
    <property type="entry name" value="AGC-kinase_C"/>
</dbReference>
<evidence type="ECO:0000313" key="29">
    <source>
        <dbReference type="Ensembl" id="ENSDCDP00010018800.1"/>
    </source>
</evidence>
<comment type="similarity">
    <text evidence="4">Belongs to the protein kinase superfamily. AGC Ser/Thr protein kinase family. DMPK subfamily.</text>
</comment>
<dbReference type="PROSITE" id="PS51285">
    <property type="entry name" value="AGC_KINASE_CTER"/>
    <property type="match status" value="1"/>
</dbReference>
<evidence type="ECO:0000256" key="6">
    <source>
        <dbReference type="ARBA" id="ARBA00022490"/>
    </source>
</evidence>
<dbReference type="PANTHER" id="PTHR22988:SF31">
    <property type="entry name" value="SERINE_THREONINE-PROTEIN KINASE MRCK ALPHA"/>
    <property type="match status" value="1"/>
</dbReference>
<name>A0AAY4BD47_9TELE</name>
<evidence type="ECO:0000256" key="5">
    <source>
        <dbReference type="ARBA" id="ARBA00012513"/>
    </source>
</evidence>
<comment type="catalytic activity">
    <reaction evidence="19">
        <text>L-seryl-[protein] + ATP = O-phospho-L-seryl-[protein] + ADP + H(+)</text>
        <dbReference type="Rhea" id="RHEA:17989"/>
        <dbReference type="Rhea" id="RHEA-COMP:9863"/>
        <dbReference type="Rhea" id="RHEA-COMP:11604"/>
        <dbReference type="ChEBI" id="CHEBI:15378"/>
        <dbReference type="ChEBI" id="CHEBI:29999"/>
        <dbReference type="ChEBI" id="CHEBI:30616"/>
        <dbReference type="ChEBI" id="CHEBI:83421"/>
        <dbReference type="ChEBI" id="CHEBI:456216"/>
        <dbReference type="EC" id="2.7.11.1"/>
    </reaction>
</comment>
<feature type="domain" description="CNH" evidence="27">
    <location>
        <begin position="1240"/>
        <end position="1512"/>
    </location>
</feature>
<dbReference type="GO" id="GO:0031032">
    <property type="term" value="P:actomyosin structure organization"/>
    <property type="evidence" value="ECO:0007669"/>
    <property type="project" value="TreeGrafter"/>
</dbReference>
<dbReference type="PROSITE" id="PS50011">
    <property type="entry name" value="PROTEIN_KINASE_DOM"/>
    <property type="match status" value="1"/>
</dbReference>
<feature type="compositionally biased region" description="Polar residues" evidence="22">
    <location>
        <begin position="1640"/>
        <end position="1649"/>
    </location>
</feature>
<dbReference type="SUPFAM" id="SSF56112">
    <property type="entry name" value="Protein kinase-like (PK-like)"/>
    <property type="match status" value="1"/>
</dbReference>
<dbReference type="GeneTree" id="ENSGT01030000234517"/>
<dbReference type="InterPro" id="IPR057529">
    <property type="entry name" value="MRCK/ROCK_PH"/>
</dbReference>
<evidence type="ECO:0000256" key="2">
    <source>
        <dbReference type="ARBA" id="ARBA00004496"/>
    </source>
</evidence>
<evidence type="ECO:0000313" key="30">
    <source>
        <dbReference type="Proteomes" id="UP000694580"/>
    </source>
</evidence>
<dbReference type="PROSITE" id="PS50081">
    <property type="entry name" value="ZF_DAG_PE_2"/>
    <property type="match status" value="1"/>
</dbReference>
<keyword evidence="30" id="KW-1185">Reference proteome</keyword>
<dbReference type="PANTHER" id="PTHR22988">
    <property type="entry name" value="MYOTONIC DYSTROPHY S/T KINASE-RELATED"/>
    <property type="match status" value="1"/>
</dbReference>
<dbReference type="GO" id="GO:0030027">
    <property type="term" value="C:lamellipodium"/>
    <property type="evidence" value="ECO:0007669"/>
    <property type="project" value="UniProtKB-SubCell"/>
</dbReference>
<dbReference type="InterPro" id="IPR001180">
    <property type="entry name" value="CNH_dom"/>
</dbReference>
<keyword evidence="10" id="KW-0479">Metal-binding</keyword>
<sequence>MSLEVRLKTLENLMLDGPVSSSGQCFSVETLLDILICLYDECNNSPLRREKNVLEFIAWAKPFTSKVKQMRLHKEDFEILKVIGRGAFGEVAVVKVKNVDKVFAMKILNKWEMLKRAETACFREERDVLVNGDSQWITTLHYAFQDDNFLYLVMDYYVGGDLLTLLSKFEDRLPEDMARFYLAEMVLAIDSVHQLHYVHRDIKPDNILLDMNGHIRLADFGSCLKLMEDGTVQSSVAVGTPDYISPEILQAMEDGKGRYGTECDWWSLGVCMYEMLYGETPFYAESLVETYGKIMNHKERFQFPSNVTEVSDEAKDLIRRLICSREHRLGQNGIEDFKQHPFFSNIDWDNIRNCDAPYIPEVSSPSDTSNFDVDDDCLKNTVILQKNVFVSLSYWFFLSCITLSDRGCLHESVGPVHVDVCVQRSLEESLTVEAYERRLQRLDQEKRELSRKLQESTNTVQALQHSSGDGPVSANKDREIRGLKEEIELLRKQIANSGLLEQQLERASTVQRDLDQSTQRVRELEKQVTTIIQERDNIQREMQEASERMKTQGKDLKEAHSQRKLAMQEFSEMSERVTELHSLKQRLSRHLRDKEEEMEGLSQKLESLRQEVRKAERAKKEMESQMEERVAEAQKEKKLRERSEQYSRQLEEELEGMKQKHVGRTVVSAGLEPHQELNKLRADLEKQTALHDEELSQRDVQHANELKNLKKELRDAEAQHLGLKKETMMLKDKLEKTRRESQCEREEFEIEYKQKSERERVLLTEENKKLAAELDKLTSDSERLRSSNKQLEEELRELADKKESVAHWEAQITEIIQWVSDEKDARGYLQALATKMNEELDGLKNSSLGARATDMPWKMRRLAKLDMSARLELQSALDAEIRAKQLIQDELNKVKASSIATECKLQESERKNQELQSEVEKLNQESELRAGKGIKHQDSQNSFLAFLNATSTYALDHFDIDSIDNFSLSHEEDTKSQAMSCSRSPSAASDVEPLEVVDHPQPTTTSTMRSGYSGSSLGTPKPKAHQFIVSSFTTPTKCNQCTSLMVGIIRQGCTCEVCNFSCHVTCADKAPAVCPIPSDQTKGPLGIDPQKGIGTAYEGYVRVPKLAGVRKGWQRALAIVCDFKLFLYEFGESKTGQPGVEVSQVIDMRDEEFSVSSVLASDVIHANTKDIPCIFRVTASQLSASGSKKCSVLMLADSDHDRSKWVGLLNELHRILKKSKLKERFVYVPKEAYDSTLPIIKSTQTAAIIDHERIALGNEEGLYVIHVTKDEIIRVGQSKKVHHVDLMPSEQLVAVISGRGRRVRLFPMDLLDGHEVEIDKLSETKLCQTMVSGTLRHGTITCLCVWVKKQIICYEINRSKKRYRVLQELPVPANVQWMGLLSEKLYVGYQACFMRYSIQEDTPPVTMLHPDDHTLSFIGQKTMNALCAVEISSKEMLLCFISIGVYVDSQGRRSRQQELMWPATPTACCYSAPYLSVYSENAVNVFDVNTMEWIQTIPLKKVRPLNTDGSLNLLGLETVRLIYFKNKTAEGDELVVPETSDHSRKQMVRSMNNKRRFSFRVPEEERLQQRREMLRDPEMRSKLISNPTNFNHVVHMGPGDCIQIIKELPKNTHTQESRVLGGSISIPSISKGRPEPGRSMSASSLSQNGNALRRDFSVGHYSFSKRQQMTSPSEGSLSSNAGLDCGGEAPISQFDREDSDSPRHSTASNSSNLSGPPSPTSPHKNKSLSLESSERTSWET</sequence>
<dbReference type="InterPro" id="IPR008271">
    <property type="entry name" value="Ser/Thr_kinase_AS"/>
</dbReference>
<evidence type="ECO:0000256" key="22">
    <source>
        <dbReference type="SAM" id="MobiDB-lite"/>
    </source>
</evidence>
<dbReference type="EC" id="2.7.11.1" evidence="5"/>
<dbReference type="Pfam" id="PF00130">
    <property type="entry name" value="C1_1"/>
    <property type="match status" value="1"/>
</dbReference>
<keyword evidence="9" id="KW-0808">Transferase</keyword>
<dbReference type="InterPro" id="IPR031597">
    <property type="entry name" value="KELK"/>
</dbReference>
<feature type="region of interest" description="Disordered" evidence="22">
    <location>
        <begin position="616"/>
        <end position="644"/>
    </location>
</feature>
<dbReference type="GO" id="GO:0005737">
    <property type="term" value="C:cytoplasm"/>
    <property type="evidence" value="ECO:0007669"/>
    <property type="project" value="UniProtKB-SubCell"/>
</dbReference>
<evidence type="ECO:0000256" key="13">
    <source>
        <dbReference type="ARBA" id="ARBA00022777"/>
    </source>
</evidence>
<evidence type="ECO:0000259" key="27">
    <source>
        <dbReference type="PROSITE" id="PS50219"/>
    </source>
</evidence>
<evidence type="ECO:0000256" key="18">
    <source>
        <dbReference type="ARBA" id="ARBA00047899"/>
    </source>
</evidence>
<reference evidence="29" key="3">
    <citation type="submission" date="2025-09" db="UniProtKB">
        <authorList>
            <consortium name="Ensembl"/>
        </authorList>
    </citation>
    <scope>IDENTIFICATION</scope>
</reference>
<dbReference type="GO" id="GO:0008270">
    <property type="term" value="F:zinc ion binding"/>
    <property type="evidence" value="ECO:0007669"/>
    <property type="project" value="UniProtKB-KW"/>
</dbReference>
<dbReference type="Gene3D" id="1.20.5.340">
    <property type="match status" value="1"/>
</dbReference>
<dbReference type="SMART" id="SM00285">
    <property type="entry name" value="PBD"/>
    <property type="match status" value="1"/>
</dbReference>
<gene>
    <name evidence="29" type="primary">LOC114797960</name>
</gene>
<dbReference type="SUPFAM" id="SSF57889">
    <property type="entry name" value="Cysteine-rich domain"/>
    <property type="match status" value="1"/>
</dbReference>
<dbReference type="InterPro" id="IPR002219">
    <property type="entry name" value="PKC_DAG/PE"/>
</dbReference>
<evidence type="ECO:0000256" key="19">
    <source>
        <dbReference type="ARBA" id="ARBA00048679"/>
    </source>
</evidence>
<dbReference type="CDD" id="cd01243">
    <property type="entry name" value="PH_MRCK"/>
    <property type="match status" value="1"/>
</dbReference>
<keyword evidence="7" id="KW-0723">Serine/threonine-protein kinase</keyword>
<feature type="region of interest" description="Disordered" evidence="22">
    <location>
        <begin position="1614"/>
        <end position="1649"/>
    </location>
</feature>
<evidence type="ECO:0000256" key="11">
    <source>
        <dbReference type="ARBA" id="ARBA00022741"/>
    </source>
</evidence>
<reference evidence="29" key="2">
    <citation type="submission" date="2025-08" db="UniProtKB">
        <authorList>
            <consortium name="Ensembl"/>
        </authorList>
    </citation>
    <scope>IDENTIFICATION</scope>
</reference>
<dbReference type="Ensembl" id="ENSDCDT00010019888.1">
    <property type="protein sequence ID" value="ENSDCDP00010018800.1"/>
    <property type="gene ID" value="ENSDCDG00010004123.1"/>
</dbReference>
<feature type="domain" description="Phorbol-ester/DAG-type" evidence="25">
    <location>
        <begin position="1024"/>
        <end position="1074"/>
    </location>
</feature>
<dbReference type="SMART" id="SM00220">
    <property type="entry name" value="S_TKc"/>
    <property type="match status" value="1"/>
</dbReference>
<feature type="compositionally biased region" description="Polar residues" evidence="22">
    <location>
        <begin position="455"/>
        <end position="467"/>
    </location>
</feature>
<feature type="domain" description="PH" evidence="23">
    <location>
        <begin position="1094"/>
        <end position="1214"/>
    </location>
</feature>
<dbReference type="PROSITE" id="PS50108">
    <property type="entry name" value="CRIB"/>
    <property type="match status" value="1"/>
</dbReference>
<accession>A0AAY4BD47</accession>
<keyword evidence="14" id="KW-0862">Zinc</keyword>
<dbReference type="FunFam" id="3.30.200.20:FF:001055">
    <property type="entry name" value="Serine/threonine-protein kinase MRCK beta"/>
    <property type="match status" value="1"/>
</dbReference>
<feature type="domain" description="AGC-kinase C-terminal" evidence="28">
    <location>
        <begin position="344"/>
        <end position="404"/>
    </location>
</feature>
<evidence type="ECO:0000256" key="4">
    <source>
        <dbReference type="ARBA" id="ARBA00005719"/>
    </source>
</evidence>
<dbReference type="InterPro" id="IPR050839">
    <property type="entry name" value="Rho-assoc_Ser/Thr_Kinase"/>
</dbReference>
<dbReference type="FunFam" id="3.30.60.20:FF:000005">
    <property type="entry name" value="Non-specific serine/threonine protein kinase"/>
    <property type="match status" value="1"/>
</dbReference>
<dbReference type="InterPro" id="IPR017441">
    <property type="entry name" value="Protein_kinase_ATP_BS"/>
</dbReference>
<dbReference type="InterPro" id="IPR000719">
    <property type="entry name" value="Prot_kinase_dom"/>
</dbReference>
<dbReference type="Gene3D" id="2.30.29.30">
    <property type="entry name" value="Pleckstrin-homology domain (PH domain)/Phosphotyrosine-binding domain (PTB)"/>
    <property type="match status" value="1"/>
</dbReference>
<evidence type="ECO:0000256" key="10">
    <source>
        <dbReference type="ARBA" id="ARBA00022723"/>
    </source>
</evidence>
<dbReference type="InterPro" id="IPR014930">
    <property type="entry name" value="Myotonic_dystrophy_kinase_coil"/>
</dbReference>
<keyword evidence="15 20" id="KW-0067">ATP-binding</keyword>
<dbReference type="Pfam" id="PF08826">
    <property type="entry name" value="DMPK_coil"/>
    <property type="match status" value="1"/>
</dbReference>
<dbReference type="InterPro" id="IPR001849">
    <property type="entry name" value="PH_domain"/>
</dbReference>
<dbReference type="Pfam" id="PF00069">
    <property type="entry name" value="Pkinase"/>
    <property type="match status" value="1"/>
</dbReference>
<dbReference type="SUPFAM" id="SSF50729">
    <property type="entry name" value="PH domain-like"/>
    <property type="match status" value="1"/>
</dbReference>
<feature type="compositionally biased region" description="Basic and acidic residues" evidence="22">
    <location>
        <begin position="1694"/>
        <end position="1703"/>
    </location>
</feature>
<keyword evidence="12" id="KW-0863">Zinc-finger</keyword>
<dbReference type="SMART" id="SM00109">
    <property type="entry name" value="C1"/>
    <property type="match status" value="1"/>
</dbReference>
<evidence type="ECO:0000256" key="7">
    <source>
        <dbReference type="ARBA" id="ARBA00022527"/>
    </source>
</evidence>
<dbReference type="FunFam" id="2.30.29.30:FF:000032">
    <property type="entry name" value="Non-specific serine/threonine protein kinase"/>
    <property type="match status" value="1"/>
</dbReference>
<keyword evidence="17" id="KW-0966">Cell projection</keyword>
<dbReference type="Gene3D" id="3.30.200.20">
    <property type="entry name" value="Phosphorylase Kinase, domain 1"/>
    <property type="match status" value="1"/>
</dbReference>
<feature type="domain" description="Protein kinase" evidence="24">
    <location>
        <begin position="77"/>
        <end position="343"/>
    </location>
</feature>
<dbReference type="PROSITE" id="PS00479">
    <property type="entry name" value="ZF_DAG_PE_1"/>
    <property type="match status" value="1"/>
</dbReference>
<evidence type="ECO:0000256" key="17">
    <source>
        <dbReference type="ARBA" id="ARBA00023273"/>
    </source>
</evidence>
<dbReference type="Pfam" id="PF15796">
    <property type="entry name" value="KELK"/>
    <property type="match status" value="1"/>
</dbReference>
<keyword evidence="13" id="KW-0418">Kinase</keyword>
<dbReference type="Pfam" id="PF25346">
    <property type="entry name" value="PH_MRCK"/>
    <property type="match status" value="1"/>
</dbReference>
<keyword evidence="16 21" id="KW-0175">Coiled coil</keyword>
<evidence type="ECO:0000259" key="26">
    <source>
        <dbReference type="PROSITE" id="PS50108"/>
    </source>
</evidence>
<dbReference type="GO" id="GO:0042641">
    <property type="term" value="C:actomyosin"/>
    <property type="evidence" value="ECO:0007669"/>
    <property type="project" value="TreeGrafter"/>
</dbReference>
<evidence type="ECO:0000256" key="8">
    <source>
        <dbReference type="ARBA" id="ARBA00022553"/>
    </source>
</evidence>
<dbReference type="InterPro" id="IPR011009">
    <property type="entry name" value="Kinase-like_dom_sf"/>
</dbReference>
<dbReference type="FunFam" id="1.10.510.10:FF:000014">
    <property type="entry name" value="Non-specific serine/threonine protein kinase"/>
    <property type="match status" value="1"/>
</dbReference>
<organism evidence="29 30">
    <name type="scientific">Denticeps clupeoides</name>
    <name type="common">denticle herring</name>
    <dbReference type="NCBI Taxonomy" id="299321"/>
    <lineage>
        <taxon>Eukaryota</taxon>
        <taxon>Metazoa</taxon>
        <taxon>Chordata</taxon>
        <taxon>Craniata</taxon>
        <taxon>Vertebrata</taxon>
        <taxon>Euteleostomi</taxon>
        <taxon>Actinopterygii</taxon>
        <taxon>Neopterygii</taxon>
        <taxon>Teleostei</taxon>
        <taxon>Clupei</taxon>
        <taxon>Clupeiformes</taxon>
        <taxon>Denticipitoidei</taxon>
        <taxon>Denticipitidae</taxon>
        <taxon>Denticeps</taxon>
    </lineage>
</organism>
<keyword evidence="11 20" id="KW-0547">Nucleotide-binding</keyword>
<dbReference type="Gene3D" id="3.30.60.20">
    <property type="match status" value="1"/>
</dbReference>
<feature type="coiled-coil region" evidence="21">
    <location>
        <begin position="898"/>
        <end position="925"/>
    </location>
</feature>
<evidence type="ECO:0000259" key="28">
    <source>
        <dbReference type="PROSITE" id="PS51285"/>
    </source>
</evidence>
<dbReference type="SMART" id="SM00036">
    <property type="entry name" value="CNH"/>
    <property type="match status" value="1"/>
</dbReference>
<evidence type="ECO:0000256" key="12">
    <source>
        <dbReference type="ARBA" id="ARBA00022771"/>
    </source>
</evidence>
<feature type="region of interest" description="Disordered" evidence="22">
    <location>
        <begin position="1665"/>
        <end position="1740"/>
    </location>
</feature>
<dbReference type="InterPro" id="IPR046349">
    <property type="entry name" value="C1-like_sf"/>
</dbReference>
<evidence type="ECO:0000256" key="1">
    <source>
        <dbReference type="ARBA" id="ARBA00001946"/>
    </source>
</evidence>
<keyword evidence="6" id="KW-0963">Cytoplasm</keyword>
<protein>
    <recommendedName>
        <fullName evidence="5">non-specific serine/threonine protein kinase</fullName>
        <ecNumber evidence="5">2.7.11.1</ecNumber>
    </recommendedName>
</protein>
<evidence type="ECO:0000256" key="16">
    <source>
        <dbReference type="ARBA" id="ARBA00023054"/>
    </source>
</evidence>
<keyword evidence="8" id="KW-0597">Phosphoprotein</keyword>
<feature type="binding site" evidence="20">
    <location>
        <position position="106"/>
    </location>
    <ligand>
        <name>ATP</name>
        <dbReference type="ChEBI" id="CHEBI:30616"/>
    </ligand>
</feature>
<evidence type="ECO:0000259" key="24">
    <source>
        <dbReference type="PROSITE" id="PS50011"/>
    </source>
</evidence>
<dbReference type="GO" id="GO:0004674">
    <property type="term" value="F:protein serine/threonine kinase activity"/>
    <property type="evidence" value="ECO:0007669"/>
    <property type="project" value="UniProtKB-KW"/>
</dbReference>
<dbReference type="Pfam" id="PF00780">
    <property type="entry name" value="CNH"/>
    <property type="match status" value="1"/>
</dbReference>
<feature type="compositionally biased region" description="Polar residues" evidence="22">
    <location>
        <begin position="1665"/>
        <end position="1681"/>
    </location>
</feature>
<dbReference type="Gene3D" id="1.10.510.10">
    <property type="entry name" value="Transferase(Phosphotransferase) domain 1"/>
    <property type="match status" value="1"/>
</dbReference>
<evidence type="ECO:0000256" key="3">
    <source>
        <dbReference type="ARBA" id="ARBA00004510"/>
    </source>
</evidence>
<dbReference type="PROSITE" id="PS00107">
    <property type="entry name" value="PROTEIN_KINASE_ATP"/>
    <property type="match status" value="1"/>
</dbReference>
<evidence type="ECO:0000259" key="23">
    <source>
        <dbReference type="PROSITE" id="PS50003"/>
    </source>
</evidence>
<feature type="domain" description="CRIB" evidence="26">
    <location>
        <begin position="1584"/>
        <end position="1597"/>
    </location>
</feature>
<comment type="subcellular location">
    <subcellularLocation>
        <location evidence="3">Cell projection</location>
        <location evidence="3">Lamellipodium</location>
    </subcellularLocation>
    <subcellularLocation>
        <location evidence="2">Cytoplasm</location>
    </subcellularLocation>
</comment>
<reference evidence="29 30" key="1">
    <citation type="submission" date="2020-06" db="EMBL/GenBank/DDBJ databases">
        <authorList>
            <consortium name="Wellcome Sanger Institute Data Sharing"/>
        </authorList>
    </citation>
    <scope>NUCLEOTIDE SEQUENCE [LARGE SCALE GENOMIC DNA]</scope>
</reference>